<dbReference type="InterPro" id="IPR023048">
    <property type="entry name" value="NADH:quinone_OxRdtase_FMN_depd"/>
</dbReference>
<comment type="catalytic activity">
    <reaction evidence="6">
        <text>2 a quinone + NADH + H(+) = 2 a 1,4-benzosemiquinone + NAD(+)</text>
        <dbReference type="Rhea" id="RHEA:65952"/>
        <dbReference type="ChEBI" id="CHEBI:15378"/>
        <dbReference type="ChEBI" id="CHEBI:57540"/>
        <dbReference type="ChEBI" id="CHEBI:57945"/>
        <dbReference type="ChEBI" id="CHEBI:132124"/>
        <dbReference type="ChEBI" id="CHEBI:134225"/>
    </reaction>
</comment>
<feature type="binding site" evidence="6">
    <location>
        <begin position="16"/>
        <end position="18"/>
    </location>
    <ligand>
        <name>FMN</name>
        <dbReference type="ChEBI" id="CHEBI:58210"/>
    </ligand>
</feature>
<feature type="binding site" evidence="6">
    <location>
        <position position="10"/>
    </location>
    <ligand>
        <name>FMN</name>
        <dbReference type="ChEBI" id="CHEBI:58210"/>
    </ligand>
</feature>
<keyword evidence="2 6" id="KW-0288">FMN</keyword>
<dbReference type="EC" id="1.6.5.-" evidence="6"/>
<sequence>MSSLLYVKASPRGGRSHSLAVADAFAAAWRDANPGATVTTKNLFDAELPAFDGFVIQAKYNIMHGREHSLTEREAWGRVEEIIDEFKAHDRYLFAVPMWNFSIPYILKQYIDIIAQPGLTFGMKADGSYFGMLEKRRAAVVYARGGVYTPGTPAEGYNHQSPYLEMILGFMGVTDVRSVAVEGALMGPDVRDAARAVAMEKVRDLVAEF</sequence>
<evidence type="ECO:0000313" key="8">
    <source>
        <dbReference type="EMBL" id="NJB69377.1"/>
    </source>
</evidence>
<comment type="caution">
    <text evidence="6">Lacks conserved residue(s) required for the propagation of feature annotation.</text>
</comment>
<evidence type="ECO:0000256" key="5">
    <source>
        <dbReference type="ARBA" id="ARBA00048542"/>
    </source>
</evidence>
<dbReference type="EMBL" id="JAATJA010000005">
    <property type="protein sequence ID" value="NJB69377.1"/>
    <property type="molecule type" value="Genomic_DNA"/>
</dbReference>
<dbReference type="SUPFAM" id="SSF52218">
    <property type="entry name" value="Flavoproteins"/>
    <property type="match status" value="1"/>
</dbReference>
<keyword evidence="9" id="KW-1185">Reference proteome</keyword>
<name>A0A846QQC5_9BACT</name>
<comment type="function">
    <text evidence="6">Quinone reductase that provides resistance to thiol-specific stress caused by electrophilic quinones.</text>
</comment>
<evidence type="ECO:0000256" key="6">
    <source>
        <dbReference type="HAMAP-Rule" id="MF_01216"/>
    </source>
</evidence>
<evidence type="ECO:0000256" key="3">
    <source>
        <dbReference type="ARBA" id="ARBA00023002"/>
    </source>
</evidence>
<comment type="function">
    <text evidence="6">Also exhibits azoreductase activity. Catalyzes the reductive cleavage of the azo bond in aromatic azo compounds to the corresponding amines.</text>
</comment>
<dbReference type="Gene3D" id="3.40.50.360">
    <property type="match status" value="1"/>
</dbReference>
<dbReference type="GO" id="GO:0016652">
    <property type="term" value="F:oxidoreductase activity, acting on NAD(P)H as acceptor"/>
    <property type="evidence" value="ECO:0007669"/>
    <property type="project" value="UniProtKB-UniRule"/>
</dbReference>
<dbReference type="RefSeq" id="WP_167942468.1">
    <property type="nucleotide sequence ID" value="NZ_JAATJA010000005.1"/>
</dbReference>
<dbReference type="AlphaFoldDB" id="A0A846QQC5"/>
<comment type="caution">
    <text evidence="8">The sequence shown here is derived from an EMBL/GenBank/DDBJ whole genome shotgun (WGS) entry which is preliminary data.</text>
</comment>
<dbReference type="PANTHER" id="PTHR43741">
    <property type="entry name" value="FMN-DEPENDENT NADH-AZOREDUCTASE 1"/>
    <property type="match status" value="1"/>
</dbReference>
<evidence type="ECO:0000256" key="2">
    <source>
        <dbReference type="ARBA" id="ARBA00022643"/>
    </source>
</evidence>
<dbReference type="InterPro" id="IPR029039">
    <property type="entry name" value="Flavoprotein-like_sf"/>
</dbReference>
<evidence type="ECO:0000259" key="7">
    <source>
        <dbReference type="Pfam" id="PF02525"/>
    </source>
</evidence>
<comment type="cofactor">
    <cofactor evidence="6">
        <name>FMN</name>
        <dbReference type="ChEBI" id="CHEBI:58210"/>
    </cofactor>
    <text evidence="6">Binds 1 FMN per subunit.</text>
</comment>
<comment type="subunit">
    <text evidence="6">Homodimer.</text>
</comment>
<evidence type="ECO:0000313" key="9">
    <source>
        <dbReference type="Proteomes" id="UP000580856"/>
    </source>
</evidence>
<dbReference type="EC" id="1.7.1.17" evidence="6"/>
<accession>A0A846QQC5</accession>
<dbReference type="Pfam" id="PF02525">
    <property type="entry name" value="Flavodoxin_2"/>
    <property type="match status" value="1"/>
</dbReference>
<dbReference type="PANTHER" id="PTHR43741:SF4">
    <property type="entry name" value="FMN-DEPENDENT NADH:QUINONE OXIDOREDUCTASE"/>
    <property type="match status" value="1"/>
</dbReference>
<gene>
    <name evidence="6" type="primary">azoR</name>
    <name evidence="8" type="ORF">GGQ74_003079</name>
</gene>
<evidence type="ECO:0000256" key="1">
    <source>
        <dbReference type="ARBA" id="ARBA00022630"/>
    </source>
</evidence>
<dbReference type="InterPro" id="IPR050104">
    <property type="entry name" value="FMN-dep_NADH:Q_OxRdtase_AzoR1"/>
</dbReference>
<dbReference type="GO" id="GO:0010181">
    <property type="term" value="F:FMN binding"/>
    <property type="evidence" value="ECO:0007669"/>
    <property type="project" value="UniProtKB-UniRule"/>
</dbReference>
<reference evidence="8 9" key="1">
    <citation type="submission" date="2020-03" db="EMBL/GenBank/DDBJ databases">
        <title>Genomic Encyclopedia of Type Strains, Phase IV (KMG-IV): sequencing the most valuable type-strain genomes for metagenomic binning, comparative biology and taxonomic classification.</title>
        <authorList>
            <person name="Goeker M."/>
        </authorList>
    </citation>
    <scope>NUCLEOTIDE SEQUENCE [LARGE SCALE GENOMIC DNA]</scope>
    <source>
        <strain evidence="8 9">DSM 24233</strain>
    </source>
</reference>
<protein>
    <recommendedName>
        <fullName evidence="6">FMN dependent NADH:quinone oxidoreductase</fullName>
        <ecNumber evidence="6">1.6.5.-</ecNumber>
    </recommendedName>
    <alternativeName>
        <fullName evidence="6">Azo-dye reductase</fullName>
    </alternativeName>
    <alternativeName>
        <fullName evidence="6">FMN-dependent NADH-azo compound oxidoreductase</fullName>
    </alternativeName>
    <alternativeName>
        <fullName evidence="6">FMN-dependent NADH-azoreductase</fullName>
        <ecNumber evidence="6">1.7.1.17</ecNumber>
    </alternativeName>
</protein>
<dbReference type="GO" id="GO:0009055">
    <property type="term" value="F:electron transfer activity"/>
    <property type="evidence" value="ECO:0007669"/>
    <property type="project" value="UniProtKB-UniRule"/>
</dbReference>
<keyword evidence="4 6" id="KW-0520">NAD</keyword>
<keyword evidence="1 6" id="KW-0285">Flavoprotein</keyword>
<organism evidence="8 9">
    <name type="scientific">Desulfobaculum xiamenense</name>
    <dbReference type="NCBI Taxonomy" id="995050"/>
    <lineage>
        <taxon>Bacteria</taxon>
        <taxon>Pseudomonadati</taxon>
        <taxon>Thermodesulfobacteriota</taxon>
        <taxon>Desulfovibrionia</taxon>
        <taxon>Desulfovibrionales</taxon>
        <taxon>Desulfovibrionaceae</taxon>
        <taxon>Desulfobaculum</taxon>
    </lineage>
</organism>
<feature type="domain" description="Flavodoxin-like fold" evidence="7">
    <location>
        <begin position="3"/>
        <end position="204"/>
    </location>
</feature>
<evidence type="ECO:0000256" key="4">
    <source>
        <dbReference type="ARBA" id="ARBA00023027"/>
    </source>
</evidence>
<dbReference type="InterPro" id="IPR003680">
    <property type="entry name" value="Flavodoxin_fold"/>
</dbReference>
<comment type="similarity">
    <text evidence="6">Belongs to the azoreductase type 1 family.</text>
</comment>
<feature type="binding site" evidence="6">
    <location>
        <begin position="98"/>
        <end position="101"/>
    </location>
    <ligand>
        <name>FMN</name>
        <dbReference type="ChEBI" id="CHEBI:58210"/>
    </ligand>
</feature>
<dbReference type="GO" id="GO:0016655">
    <property type="term" value="F:oxidoreductase activity, acting on NAD(P)H, quinone or similar compound as acceptor"/>
    <property type="evidence" value="ECO:0007669"/>
    <property type="project" value="InterPro"/>
</dbReference>
<comment type="catalytic activity">
    <reaction evidence="5">
        <text>N,N-dimethyl-1,4-phenylenediamine + anthranilate + 2 NAD(+) = 2-(4-dimethylaminophenyl)diazenylbenzoate + 2 NADH + 2 H(+)</text>
        <dbReference type="Rhea" id="RHEA:55872"/>
        <dbReference type="ChEBI" id="CHEBI:15378"/>
        <dbReference type="ChEBI" id="CHEBI:15783"/>
        <dbReference type="ChEBI" id="CHEBI:16567"/>
        <dbReference type="ChEBI" id="CHEBI:57540"/>
        <dbReference type="ChEBI" id="CHEBI:57945"/>
        <dbReference type="ChEBI" id="CHEBI:71579"/>
        <dbReference type="EC" id="1.7.1.17"/>
    </reaction>
    <physiologicalReaction direction="right-to-left" evidence="5">
        <dbReference type="Rhea" id="RHEA:55874"/>
    </physiologicalReaction>
</comment>
<keyword evidence="3 6" id="KW-0560">Oxidoreductase</keyword>
<proteinExistence type="inferred from homology"/>
<dbReference type="Proteomes" id="UP000580856">
    <property type="component" value="Unassembled WGS sequence"/>
</dbReference>
<dbReference type="HAMAP" id="MF_01216">
    <property type="entry name" value="Azoreductase_type1"/>
    <property type="match status" value="1"/>
</dbReference>